<comment type="caution">
    <text evidence="2">The sequence shown here is derived from an EMBL/GenBank/DDBJ whole genome shotgun (WGS) entry which is preliminary data.</text>
</comment>
<dbReference type="Pfam" id="PF01869">
    <property type="entry name" value="BcrAD_BadFG"/>
    <property type="match status" value="1"/>
</dbReference>
<gene>
    <name evidence="2" type="ORF">DFP98_1258</name>
</gene>
<evidence type="ECO:0000313" key="3">
    <source>
        <dbReference type="Proteomes" id="UP000256977"/>
    </source>
</evidence>
<dbReference type="PANTHER" id="PTHR43190">
    <property type="entry name" value="N-ACETYL-D-GLUCOSAMINE KINASE"/>
    <property type="match status" value="1"/>
</dbReference>
<dbReference type="AlphaFoldDB" id="A0A3D9IP00"/>
<dbReference type="InterPro" id="IPR043129">
    <property type="entry name" value="ATPase_NBD"/>
</dbReference>
<protein>
    <submittedName>
        <fullName evidence="2">N-acetylglucosamine kinase-like BadF-type ATPase</fullName>
    </submittedName>
</protein>
<keyword evidence="3" id="KW-1185">Reference proteome</keyword>
<evidence type="ECO:0000313" key="2">
    <source>
        <dbReference type="EMBL" id="RED63461.1"/>
    </source>
</evidence>
<keyword evidence="2" id="KW-0808">Transferase</keyword>
<dbReference type="InterPro" id="IPR002731">
    <property type="entry name" value="ATPase_BadF"/>
</dbReference>
<evidence type="ECO:0000259" key="1">
    <source>
        <dbReference type="Pfam" id="PF01869"/>
    </source>
</evidence>
<accession>A0A3D9IP00</accession>
<reference evidence="2 3" key="1">
    <citation type="submission" date="2018-07" db="EMBL/GenBank/DDBJ databases">
        <title>Genomic Encyclopedia of Type Strains, Phase III (KMG-III): the genomes of soil and plant-associated and newly described type strains.</title>
        <authorList>
            <person name="Whitman W."/>
        </authorList>
    </citation>
    <scope>NUCLEOTIDE SEQUENCE [LARGE SCALE GENOMIC DNA]</scope>
    <source>
        <strain evidence="2 3">CECT 7287</strain>
    </source>
</reference>
<dbReference type="EMBL" id="QRDZ01000025">
    <property type="protein sequence ID" value="RED63461.1"/>
    <property type="molecule type" value="Genomic_DNA"/>
</dbReference>
<dbReference type="PANTHER" id="PTHR43190:SF3">
    <property type="entry name" value="N-ACETYL-D-GLUCOSAMINE KINASE"/>
    <property type="match status" value="1"/>
</dbReference>
<feature type="domain" description="ATPase BadF/BadG/BcrA/BcrD type" evidence="1">
    <location>
        <begin position="8"/>
        <end position="301"/>
    </location>
</feature>
<name>A0A3D9IP00_9BACL</name>
<proteinExistence type="predicted"/>
<dbReference type="InterPro" id="IPR052519">
    <property type="entry name" value="Euk-type_GlcNAc_Kinase"/>
</dbReference>
<dbReference type="Proteomes" id="UP000256977">
    <property type="component" value="Unassembled WGS sequence"/>
</dbReference>
<dbReference type="GO" id="GO:0016301">
    <property type="term" value="F:kinase activity"/>
    <property type="evidence" value="ECO:0007669"/>
    <property type="project" value="UniProtKB-KW"/>
</dbReference>
<dbReference type="SUPFAM" id="SSF53067">
    <property type="entry name" value="Actin-like ATPase domain"/>
    <property type="match status" value="2"/>
</dbReference>
<dbReference type="Gene3D" id="3.30.420.40">
    <property type="match status" value="2"/>
</dbReference>
<keyword evidence="2" id="KW-0418">Kinase</keyword>
<sequence length="330" mass="35393">MLNMKYIIGLDQGGTKTVAVVSDLQGRLLSAGYADGSLHSSNGMAHSMERATEAIGEALKRANAAPADVLCLHSGMTGADFPYEYELLREALIAATGIPDVRVENDCIIAYRAGTSSATGAVLCIGTGTNAAVVRQGAPPFVYGYHIRDEDSGGEALGNLALRAALDSEVGLERATDLKRLILGRYGLDNTDELMEGWIQGKLGSRKHLVPLIFEAAEAGDEVAVRLIVEFGTRNAKYVTAGLRHYGVPAQEAEIVLSGSLFKARSPLLRTTVEEELKRHFPSVRIIHSVYEPVVGAALLALDRLNGEQYPLDSRPLADSVRELGLIRLP</sequence>
<organism evidence="2 3">
    <name type="scientific">Cohnella phaseoli</name>
    <dbReference type="NCBI Taxonomy" id="456490"/>
    <lineage>
        <taxon>Bacteria</taxon>
        <taxon>Bacillati</taxon>
        <taxon>Bacillota</taxon>
        <taxon>Bacilli</taxon>
        <taxon>Bacillales</taxon>
        <taxon>Paenibacillaceae</taxon>
        <taxon>Cohnella</taxon>
    </lineage>
</organism>